<dbReference type="PANTHER" id="PTHR46401:SF2">
    <property type="entry name" value="GLYCOSYLTRANSFERASE WBBK-RELATED"/>
    <property type="match status" value="1"/>
</dbReference>
<dbReference type="Proteomes" id="UP000325302">
    <property type="component" value="Unassembled WGS sequence"/>
</dbReference>
<keyword evidence="4" id="KW-1185">Reference proteome</keyword>
<dbReference type="SUPFAM" id="SSF53756">
    <property type="entry name" value="UDP-Glycosyltransferase/glycogen phosphorylase"/>
    <property type="match status" value="1"/>
</dbReference>
<sequence length="402" mass="46322">MLTLRSWSNWCTISLPLRLRQAFRHSSTGIRTLKRFFNMIFSILPYKESYSEESSGAIALTVENFIKTSDNPEETIVITGKKPNKPNTPKFITCNSKGIFSFSRTKKYCEEILKIIKNYPDAILEIHNRPSYVEFFRKRCKNKIILYLHNDPNEIKLLKSVALRERALKNSDHIICVSQYIKNELTKDIKNDELINKSSVIYNINNKYYEKKEKKNQIIFVGRLTEEKGVIELCQALDHFFAKDNEWTSLIIAHYSNTTDKDKSSATLNNLIEKYPSKVRHISRCSNQEVLEHFSESKIAILPSKWNEPFGLTVLEAINTECALISSNRGGIPEIVKDAGILLDEITGQSIYQAIANLTSSQEDIIKYQKKSSDRALAFSEIKPQELLKSLRDRLKNKPTKI</sequence>
<gene>
    <name evidence="3" type="ORF">E1H14_08795</name>
</gene>
<name>A0A5A9W490_9GAMM</name>
<keyword evidence="1 3" id="KW-0808">Transferase</keyword>
<dbReference type="Gene3D" id="3.40.50.2000">
    <property type="entry name" value="Glycogen Phosphorylase B"/>
    <property type="match status" value="2"/>
</dbReference>
<dbReference type="Pfam" id="PF00534">
    <property type="entry name" value="Glycos_transf_1"/>
    <property type="match status" value="1"/>
</dbReference>
<dbReference type="GO" id="GO:0016757">
    <property type="term" value="F:glycosyltransferase activity"/>
    <property type="evidence" value="ECO:0007669"/>
    <property type="project" value="InterPro"/>
</dbReference>
<reference evidence="3 4" key="1">
    <citation type="submission" date="2019-03" db="EMBL/GenBank/DDBJ databases">
        <title>Nitrincola sp. nov. isolated from an Indian soda lake.</title>
        <authorList>
            <person name="Joshi A."/>
            <person name="Thite S.V."/>
            <person name="Joseph N."/>
            <person name="Dhotre D."/>
            <person name="Moorthy M."/>
            <person name="Shouche Y.S."/>
        </authorList>
    </citation>
    <scope>NUCLEOTIDE SEQUENCE [LARGE SCALE GENOMIC DNA]</scope>
    <source>
        <strain evidence="3 4">MEB193</strain>
    </source>
</reference>
<dbReference type="GO" id="GO:0009103">
    <property type="term" value="P:lipopolysaccharide biosynthetic process"/>
    <property type="evidence" value="ECO:0007669"/>
    <property type="project" value="TreeGrafter"/>
</dbReference>
<comment type="caution">
    <text evidence="3">The sequence shown here is derived from an EMBL/GenBank/DDBJ whole genome shotgun (WGS) entry which is preliminary data.</text>
</comment>
<accession>A0A5A9W490</accession>
<organism evidence="3 4">
    <name type="scientific">Nitrincola tapanii</name>
    <dbReference type="NCBI Taxonomy" id="1708751"/>
    <lineage>
        <taxon>Bacteria</taxon>
        <taxon>Pseudomonadati</taxon>
        <taxon>Pseudomonadota</taxon>
        <taxon>Gammaproteobacteria</taxon>
        <taxon>Oceanospirillales</taxon>
        <taxon>Oceanospirillaceae</taxon>
        <taxon>Nitrincola</taxon>
    </lineage>
</organism>
<proteinExistence type="predicted"/>
<evidence type="ECO:0000259" key="2">
    <source>
        <dbReference type="Pfam" id="PF00534"/>
    </source>
</evidence>
<feature type="domain" description="Glycosyl transferase family 1" evidence="2">
    <location>
        <begin position="209"/>
        <end position="364"/>
    </location>
</feature>
<dbReference type="AlphaFoldDB" id="A0A5A9W490"/>
<dbReference type="PANTHER" id="PTHR46401">
    <property type="entry name" value="GLYCOSYLTRANSFERASE WBBK-RELATED"/>
    <property type="match status" value="1"/>
</dbReference>
<evidence type="ECO:0000313" key="3">
    <source>
        <dbReference type="EMBL" id="KAA0874361.1"/>
    </source>
</evidence>
<evidence type="ECO:0000256" key="1">
    <source>
        <dbReference type="ARBA" id="ARBA00022679"/>
    </source>
</evidence>
<dbReference type="OrthoDB" id="8523124at2"/>
<dbReference type="CDD" id="cd03801">
    <property type="entry name" value="GT4_PimA-like"/>
    <property type="match status" value="1"/>
</dbReference>
<dbReference type="InterPro" id="IPR001296">
    <property type="entry name" value="Glyco_trans_1"/>
</dbReference>
<protein>
    <submittedName>
        <fullName evidence="3">Glycosyltransferase</fullName>
    </submittedName>
</protein>
<dbReference type="EMBL" id="SMRS01000006">
    <property type="protein sequence ID" value="KAA0874361.1"/>
    <property type="molecule type" value="Genomic_DNA"/>
</dbReference>
<evidence type="ECO:0000313" key="4">
    <source>
        <dbReference type="Proteomes" id="UP000325302"/>
    </source>
</evidence>